<gene>
    <name evidence="1" type="ORF">HMPREF1555_01012</name>
</gene>
<accession>A0A0E2LRH0</accession>
<dbReference type="Proteomes" id="UP000016630">
    <property type="component" value="Unassembled WGS sequence"/>
</dbReference>
<name>A0A0E2LRH0_PORGN</name>
<comment type="caution">
    <text evidence="1">The sequence shown here is derived from an EMBL/GenBank/DDBJ whole genome shotgun (WGS) entry which is preliminary data.</text>
</comment>
<dbReference type="AlphaFoldDB" id="A0A0E2LRH0"/>
<evidence type="ECO:0000313" key="1">
    <source>
        <dbReference type="EMBL" id="ERJ66682.1"/>
    </source>
</evidence>
<dbReference type="HOGENOM" id="CLU_3083107_0_0_10"/>
<dbReference type="EMBL" id="AWUW01000073">
    <property type="protein sequence ID" value="ERJ66682.1"/>
    <property type="molecule type" value="Genomic_DNA"/>
</dbReference>
<organism evidence="1 2">
    <name type="scientific">Porphyromonas gingivalis F0570</name>
    <dbReference type="NCBI Taxonomy" id="1227271"/>
    <lineage>
        <taxon>Bacteria</taxon>
        <taxon>Pseudomonadati</taxon>
        <taxon>Bacteroidota</taxon>
        <taxon>Bacteroidia</taxon>
        <taxon>Bacteroidales</taxon>
        <taxon>Porphyromonadaceae</taxon>
        <taxon>Porphyromonas</taxon>
    </lineage>
</organism>
<sequence>MFSKSRRSRSEGNCLARNKSVFVIKAYSSSRPSALSLPLFSSSPSFRYLFDS</sequence>
<proteinExistence type="predicted"/>
<reference evidence="1 2" key="1">
    <citation type="submission" date="2013-06" db="EMBL/GenBank/DDBJ databases">
        <authorList>
            <person name="Weinstock G."/>
            <person name="Sodergren E."/>
            <person name="Lobos E.A."/>
            <person name="Fulton L."/>
            <person name="Fulton R."/>
            <person name="Courtney L."/>
            <person name="Fronick C."/>
            <person name="O'Laughlin M."/>
            <person name="Godfrey J."/>
            <person name="Wilson R.M."/>
            <person name="Miner T."/>
            <person name="Farmer C."/>
            <person name="Delehaunty K."/>
            <person name="Cordes M."/>
            <person name="Minx P."/>
            <person name="Tomlinson C."/>
            <person name="Chen J."/>
            <person name="Wollam A."/>
            <person name="Pepin K.H."/>
            <person name="Bhonagiri V."/>
            <person name="Zhang X."/>
            <person name="Warren W."/>
            <person name="Mitreva M."/>
            <person name="Mardis E.R."/>
            <person name="Wilson R.K."/>
        </authorList>
    </citation>
    <scope>NUCLEOTIDE SEQUENCE [LARGE SCALE GENOMIC DNA]</scope>
    <source>
        <strain evidence="1 2">F0570</strain>
    </source>
</reference>
<evidence type="ECO:0000313" key="2">
    <source>
        <dbReference type="Proteomes" id="UP000016630"/>
    </source>
</evidence>
<protein>
    <submittedName>
        <fullName evidence="1">Uncharacterized protein</fullName>
    </submittedName>
</protein>